<evidence type="ECO:0000313" key="2">
    <source>
        <dbReference type="Proteomes" id="UP001597263"/>
    </source>
</evidence>
<evidence type="ECO:0000313" key="1">
    <source>
        <dbReference type="EMBL" id="MFD1228965.1"/>
    </source>
</evidence>
<name>A0ABW3V7V8_9HYPH</name>
<keyword evidence="2" id="KW-1185">Reference proteome</keyword>
<proteinExistence type="predicted"/>
<accession>A0ABW3V7V8</accession>
<dbReference type="Proteomes" id="UP001597263">
    <property type="component" value="Unassembled WGS sequence"/>
</dbReference>
<organism evidence="1 2">
    <name type="scientific">Pseudochrobactrum kiredjianiae</name>
    <dbReference type="NCBI Taxonomy" id="386305"/>
    <lineage>
        <taxon>Bacteria</taxon>
        <taxon>Pseudomonadati</taxon>
        <taxon>Pseudomonadota</taxon>
        <taxon>Alphaproteobacteria</taxon>
        <taxon>Hyphomicrobiales</taxon>
        <taxon>Brucellaceae</taxon>
        <taxon>Pseudochrobactrum</taxon>
    </lineage>
</organism>
<gene>
    <name evidence="1" type="ORF">ACFQ35_17620</name>
</gene>
<protein>
    <submittedName>
        <fullName evidence="1">Cytoplasmic protein</fullName>
    </submittedName>
</protein>
<dbReference type="EMBL" id="JBHTMA010000040">
    <property type="protein sequence ID" value="MFD1228965.1"/>
    <property type="molecule type" value="Genomic_DNA"/>
</dbReference>
<reference evidence="2" key="1">
    <citation type="journal article" date="2019" name="Int. J. Syst. Evol. Microbiol.">
        <title>The Global Catalogue of Microorganisms (GCM) 10K type strain sequencing project: providing services to taxonomists for standard genome sequencing and annotation.</title>
        <authorList>
            <consortium name="The Broad Institute Genomics Platform"/>
            <consortium name="The Broad Institute Genome Sequencing Center for Infectious Disease"/>
            <person name="Wu L."/>
            <person name="Ma J."/>
        </authorList>
    </citation>
    <scope>NUCLEOTIDE SEQUENCE [LARGE SCALE GENOMIC DNA]</scope>
    <source>
        <strain evidence="2">CCUG 49584</strain>
    </source>
</reference>
<dbReference type="RefSeq" id="WP_353074489.1">
    <property type="nucleotide sequence ID" value="NZ_JAUCBM010000001.1"/>
</dbReference>
<comment type="caution">
    <text evidence="1">The sequence shown here is derived from an EMBL/GenBank/DDBJ whole genome shotgun (WGS) entry which is preliminary data.</text>
</comment>
<sequence length="108" mass="12523">MMSENLQHDRQVFIENRKEDALQAAQSFALQMSCGIDLRQITTSSTEKKASVVAKLNRLIKRERLKGLNKHWSYDINRHIALKQVQIRILNMIAKETDAHNDVHNQSL</sequence>